<proteinExistence type="predicted"/>
<evidence type="ECO:0000313" key="3">
    <source>
        <dbReference type="Proteomes" id="UP000422736"/>
    </source>
</evidence>
<dbReference type="PANTHER" id="PTHR21054">
    <property type="entry name" value="ZINC METALLOPROTEINASE-RELATED"/>
    <property type="match status" value="1"/>
</dbReference>
<dbReference type="EMBL" id="CP015060">
    <property type="protein sequence ID" value="QGN17727.1"/>
    <property type="molecule type" value="Genomic_DNA"/>
</dbReference>
<dbReference type="InterPro" id="IPR036404">
    <property type="entry name" value="Jacalin-like_lectin_dom_sf"/>
</dbReference>
<protein>
    <submittedName>
        <fullName evidence="2">Zinc metalloproteinase YIL108W</fullName>
    </submittedName>
</protein>
<keyword evidence="3" id="KW-1185">Reference proteome</keyword>
<evidence type="ECO:0000259" key="1">
    <source>
        <dbReference type="PROSITE" id="PS51752"/>
    </source>
</evidence>
<keyword evidence="2" id="KW-0645">Protease</keyword>
<dbReference type="InterPro" id="IPR053002">
    <property type="entry name" value="Metalloproteinase_M10B"/>
</dbReference>
<dbReference type="PROSITE" id="PS51752">
    <property type="entry name" value="JACALIN_LECTIN"/>
    <property type="match status" value="1"/>
</dbReference>
<keyword evidence="2" id="KW-0482">Metalloprotease</keyword>
<reference evidence="2 3" key="2">
    <citation type="submission" date="2019-11" db="EMBL/GenBank/DDBJ databases">
        <authorList>
            <person name="Lu H."/>
        </authorList>
    </citation>
    <scope>NUCLEOTIDE SEQUENCE [LARGE SCALE GENOMIC DNA]</scope>
    <source>
        <strain evidence="2 3">FIM1</strain>
    </source>
</reference>
<sequence length="684" mass="75724">MSEITFYNVKSGDEVHTPALIIHGTIKSKATAIQVHHPQLPALTFPVNSHGFKTMVALTPGENSLWFTGDDNTRAQLTLTYVPLLQNPPIHLCLLVGKDSQMTFDSPASQVRKEGGNGLDLAVRKLRMGARIMQAFTNEQMVRNGFGQRTFRFVEEYTRDTLLNDDEMRNTVKIHILRSEKTVAELRDANIAQQNPNAKDGGALFGIAMRELERYGAPFNDNSKTSQAAVMFLDTHWDKKLNLITAHAALGGGTDKIKLAIFGSHGLYSWPTCFQNVVPYLMDDTRTSKAEVANDCNECSTHWECLTVTLGAFMHEIGHLLGCPHQENGVMLRDYVTMNRSFLTREAFSVRTNSYGAQPPILPKNECSWNRLDIVRFLFHPSFSLPQDFYDPEMLRPGQLDRWKYQRPSVFPMGNSTASIRAESGIYCIEIVCGDLARAHLEYLPKQYGGPGPQKEVVVSLDQLRALIPPAQKREYADKFAIKVHAINASTGEFNDFPKIISTQPVPMKQYGFASNVVGIKSTALGNPARGPSTGIIPLKIELCYMVRVYYGSAVDGLRFYTKDAAAPPPQLPPRTYLGKVSNMLKGVKDAFPTGPSVLFGNENSTYADLKLEPDEVIAGFNLRSGAWVDGIQIVTSKGRMSEMFGNKNGGSLGSLMPPANKKILGVFGNVSHWVDAFGIVYEA</sequence>
<organism evidence="2 3">
    <name type="scientific">Kluyveromyces marxianus</name>
    <name type="common">Yeast</name>
    <name type="synonym">Candida kefyr</name>
    <dbReference type="NCBI Taxonomy" id="4911"/>
    <lineage>
        <taxon>Eukaryota</taxon>
        <taxon>Fungi</taxon>
        <taxon>Dikarya</taxon>
        <taxon>Ascomycota</taxon>
        <taxon>Saccharomycotina</taxon>
        <taxon>Saccharomycetes</taxon>
        <taxon>Saccharomycetales</taxon>
        <taxon>Saccharomycetaceae</taxon>
        <taxon>Kluyveromyces</taxon>
    </lineage>
</organism>
<dbReference type="Pfam" id="PF12044">
    <property type="entry name" value="Metallopep"/>
    <property type="match status" value="1"/>
</dbReference>
<gene>
    <name evidence="2" type="ORF">FIM1_4936</name>
</gene>
<dbReference type="Gene3D" id="2.100.10.30">
    <property type="entry name" value="Jacalin-like lectin domain"/>
    <property type="match status" value="1"/>
</dbReference>
<dbReference type="PANTHER" id="PTHR21054:SF2">
    <property type="entry name" value="MIP04191P"/>
    <property type="match status" value="1"/>
</dbReference>
<feature type="domain" description="Jacalin-type lectin" evidence="1">
    <location>
        <begin position="549"/>
        <end position="684"/>
    </location>
</feature>
<dbReference type="InterPro" id="IPR001229">
    <property type="entry name" value="Jacalin-like_lectin_dom"/>
</dbReference>
<keyword evidence="2" id="KW-0378">Hydrolase</keyword>
<dbReference type="Pfam" id="PF01419">
    <property type="entry name" value="Jacalin"/>
    <property type="match status" value="1"/>
</dbReference>
<dbReference type="Proteomes" id="UP000422736">
    <property type="component" value="Chromosome 8"/>
</dbReference>
<name>A0ABX6F141_KLUMA</name>
<reference evidence="2 3" key="1">
    <citation type="submission" date="2016-03" db="EMBL/GenBank/DDBJ databases">
        <title>How can Kluyveromyces marxianus grow so fast - potential evolutionary course in Saccharomyces Complex revealed by comparative genomics.</title>
        <authorList>
            <person name="Mo W."/>
            <person name="Lu W."/>
            <person name="Yang X."/>
            <person name="Qi J."/>
            <person name="Lv H."/>
        </authorList>
    </citation>
    <scope>NUCLEOTIDE SEQUENCE [LARGE SCALE GENOMIC DNA]</scope>
    <source>
        <strain evidence="2 3">FIM1</strain>
    </source>
</reference>
<dbReference type="InterPro" id="IPR021917">
    <property type="entry name" value="Unchr_Zn-peptidase-like"/>
</dbReference>
<evidence type="ECO:0000313" key="2">
    <source>
        <dbReference type="EMBL" id="QGN17727.1"/>
    </source>
</evidence>
<dbReference type="SUPFAM" id="SSF55486">
    <property type="entry name" value="Metalloproteases ('zincins'), catalytic domain"/>
    <property type="match status" value="1"/>
</dbReference>
<dbReference type="SUPFAM" id="SSF51101">
    <property type="entry name" value="Mannose-binding lectins"/>
    <property type="match status" value="1"/>
</dbReference>
<accession>A0ABX6F141</accession>
<dbReference type="GO" id="GO:0008237">
    <property type="term" value="F:metallopeptidase activity"/>
    <property type="evidence" value="ECO:0007669"/>
    <property type="project" value="UniProtKB-KW"/>
</dbReference>